<name>A0A8K0G0F7_IGNLU</name>
<dbReference type="EMBL" id="VTPC01084327">
    <property type="protein sequence ID" value="KAF2887280.1"/>
    <property type="molecule type" value="Genomic_DNA"/>
</dbReference>
<evidence type="ECO:0000256" key="1">
    <source>
        <dbReference type="SAM" id="MobiDB-lite"/>
    </source>
</evidence>
<keyword evidence="3" id="KW-1185">Reference proteome</keyword>
<proteinExistence type="predicted"/>
<protein>
    <submittedName>
        <fullName evidence="2">Uncharacterized protein</fullName>
    </submittedName>
</protein>
<gene>
    <name evidence="2" type="ORF">ILUMI_18893</name>
</gene>
<sequence>MCLDLANEEQQSDNTDGKKVAKNQIDKAHALVNQTITHVSLQTLIDSHPPLPDNYGISKSRLKTTSKVTDMKLLEAYDAACREWLEEGIIEEVKSDQVKDKKAAFWPQETVEYDKIEINKEKRKRPMPDD</sequence>
<comment type="caution">
    <text evidence="2">The sequence shown here is derived from an EMBL/GenBank/DDBJ whole genome shotgun (WGS) entry which is preliminary data.</text>
</comment>
<dbReference type="AlphaFoldDB" id="A0A8K0G0F7"/>
<feature type="region of interest" description="Disordered" evidence="1">
    <location>
        <begin position="1"/>
        <end position="20"/>
    </location>
</feature>
<accession>A0A8K0G0F7</accession>
<feature type="compositionally biased region" description="Acidic residues" evidence="1">
    <location>
        <begin position="1"/>
        <end position="11"/>
    </location>
</feature>
<dbReference type="OrthoDB" id="416987at2759"/>
<dbReference type="Proteomes" id="UP000801492">
    <property type="component" value="Unassembled WGS sequence"/>
</dbReference>
<organism evidence="2 3">
    <name type="scientific">Ignelater luminosus</name>
    <name type="common">Cucubano</name>
    <name type="synonym">Pyrophorus luminosus</name>
    <dbReference type="NCBI Taxonomy" id="2038154"/>
    <lineage>
        <taxon>Eukaryota</taxon>
        <taxon>Metazoa</taxon>
        <taxon>Ecdysozoa</taxon>
        <taxon>Arthropoda</taxon>
        <taxon>Hexapoda</taxon>
        <taxon>Insecta</taxon>
        <taxon>Pterygota</taxon>
        <taxon>Neoptera</taxon>
        <taxon>Endopterygota</taxon>
        <taxon>Coleoptera</taxon>
        <taxon>Polyphaga</taxon>
        <taxon>Elateriformia</taxon>
        <taxon>Elateroidea</taxon>
        <taxon>Elateridae</taxon>
        <taxon>Agrypninae</taxon>
        <taxon>Pyrophorini</taxon>
        <taxon>Ignelater</taxon>
    </lineage>
</organism>
<evidence type="ECO:0000313" key="3">
    <source>
        <dbReference type="Proteomes" id="UP000801492"/>
    </source>
</evidence>
<reference evidence="2" key="1">
    <citation type="submission" date="2019-08" db="EMBL/GenBank/DDBJ databases">
        <title>The genome of the North American firefly Photinus pyralis.</title>
        <authorList>
            <consortium name="Photinus pyralis genome working group"/>
            <person name="Fallon T.R."/>
            <person name="Sander Lower S.E."/>
            <person name="Weng J.-K."/>
        </authorList>
    </citation>
    <scope>NUCLEOTIDE SEQUENCE</scope>
    <source>
        <strain evidence="2">TRF0915ILg1</strain>
        <tissue evidence="2">Whole body</tissue>
    </source>
</reference>
<evidence type="ECO:0000313" key="2">
    <source>
        <dbReference type="EMBL" id="KAF2887280.1"/>
    </source>
</evidence>